<reference evidence="1" key="1">
    <citation type="submission" date="2021-01" db="EMBL/GenBank/DDBJ databases">
        <title>Enterococcus.</title>
        <authorList>
            <person name="Du X."/>
            <person name="Wang N."/>
        </authorList>
    </citation>
    <scope>NUCLEOTIDE SEQUENCE [LARGE SCALE GENOMIC DNA]</scope>
    <source>
        <strain evidence="1">T90-2</strain>
    </source>
</reference>
<dbReference type="Gene3D" id="2.40.50.390">
    <property type="entry name" value="Conjugative transposon protein, DUF961"/>
    <property type="match status" value="1"/>
</dbReference>
<proteinExistence type="predicted"/>
<sequence length="113" mass="13073">MRKERYTYGIKNMSFPIWKKTFGQLEYAGEGNIEQRRVNGRPTILSRSYNLYSTIQRADDIVVILPSEGGEKHFESDEKKSDSSTHVLPQKVIKLAIEDFTNYIMHADDMVKA</sequence>
<dbReference type="InterPro" id="IPR038620">
    <property type="entry name" value="YdcP-like_sf"/>
</dbReference>
<gene>
    <name evidence="1" type="ORF">JG559_04975</name>
</gene>
<evidence type="ECO:0000313" key="1">
    <source>
        <dbReference type="EMBL" id="QQV79643.1"/>
    </source>
</evidence>
<organism evidence="1">
    <name type="scientific">Enterococcus faecalis</name>
    <name type="common">Streptococcus faecalis</name>
    <dbReference type="NCBI Taxonomy" id="1351"/>
    <lineage>
        <taxon>Bacteria</taxon>
        <taxon>Bacillati</taxon>
        <taxon>Bacillota</taxon>
        <taxon>Bacilli</taxon>
        <taxon>Lactobacillales</taxon>
        <taxon>Enterococcaceae</taxon>
        <taxon>Enterococcus</taxon>
    </lineage>
</organism>
<dbReference type="EMBL" id="CP068242">
    <property type="protein sequence ID" value="QQV79643.1"/>
    <property type="molecule type" value="Genomic_DNA"/>
</dbReference>
<accession>A0A974NZM9</accession>
<name>A0A974NZM9_ENTFL</name>
<dbReference type="AlphaFoldDB" id="A0A974NZM9"/>
<dbReference type="InterPro" id="IPR010365">
    <property type="entry name" value="DUF961"/>
</dbReference>
<protein>
    <submittedName>
        <fullName evidence="1">YdcP family protein</fullName>
    </submittedName>
</protein>
<dbReference type="Pfam" id="PF06125">
    <property type="entry name" value="DUF961"/>
    <property type="match status" value="1"/>
</dbReference>